<gene>
    <name evidence="1" type="ORF">IAA54_05540</name>
</gene>
<proteinExistence type="predicted"/>
<reference evidence="1" key="1">
    <citation type="submission" date="2020-10" db="EMBL/GenBank/DDBJ databases">
        <authorList>
            <person name="Gilroy R."/>
        </authorList>
    </citation>
    <scope>NUCLEOTIDE SEQUENCE</scope>
    <source>
        <strain evidence="1">ChiSjej1B19-7085</strain>
    </source>
</reference>
<accession>A0A9D1J1B5</accession>
<protein>
    <submittedName>
        <fullName evidence="1">Uncharacterized protein</fullName>
    </submittedName>
</protein>
<name>A0A9D1J1B5_9FIRM</name>
<dbReference type="EMBL" id="DVHF01000064">
    <property type="protein sequence ID" value="HIR57113.1"/>
    <property type="molecule type" value="Genomic_DNA"/>
</dbReference>
<comment type="caution">
    <text evidence="1">The sequence shown here is derived from an EMBL/GenBank/DDBJ whole genome shotgun (WGS) entry which is preliminary data.</text>
</comment>
<evidence type="ECO:0000313" key="2">
    <source>
        <dbReference type="Proteomes" id="UP000886785"/>
    </source>
</evidence>
<organism evidence="1 2">
    <name type="scientific">Candidatus Gallacutalibacter pullicola</name>
    <dbReference type="NCBI Taxonomy" id="2840830"/>
    <lineage>
        <taxon>Bacteria</taxon>
        <taxon>Bacillati</taxon>
        <taxon>Bacillota</taxon>
        <taxon>Clostridia</taxon>
        <taxon>Eubacteriales</taxon>
        <taxon>Candidatus Gallacutalibacter</taxon>
    </lineage>
</organism>
<sequence length="48" mass="5221">MAYPKKQESPHSGAVHITIGRPEGISQEVKKYLVACGVIRGGERRKAS</sequence>
<evidence type="ECO:0000313" key="1">
    <source>
        <dbReference type="EMBL" id="HIR57113.1"/>
    </source>
</evidence>
<dbReference type="AlphaFoldDB" id="A0A9D1J1B5"/>
<reference evidence="1" key="2">
    <citation type="journal article" date="2021" name="PeerJ">
        <title>Extensive microbial diversity within the chicken gut microbiome revealed by metagenomics and culture.</title>
        <authorList>
            <person name="Gilroy R."/>
            <person name="Ravi A."/>
            <person name="Getino M."/>
            <person name="Pursley I."/>
            <person name="Horton D.L."/>
            <person name="Alikhan N.F."/>
            <person name="Baker D."/>
            <person name="Gharbi K."/>
            <person name="Hall N."/>
            <person name="Watson M."/>
            <person name="Adriaenssens E.M."/>
            <person name="Foster-Nyarko E."/>
            <person name="Jarju S."/>
            <person name="Secka A."/>
            <person name="Antonio M."/>
            <person name="Oren A."/>
            <person name="Chaudhuri R.R."/>
            <person name="La Ragione R."/>
            <person name="Hildebrand F."/>
            <person name="Pallen M.J."/>
        </authorList>
    </citation>
    <scope>NUCLEOTIDE SEQUENCE</scope>
    <source>
        <strain evidence="1">ChiSjej1B19-7085</strain>
    </source>
</reference>
<dbReference type="Proteomes" id="UP000886785">
    <property type="component" value="Unassembled WGS sequence"/>
</dbReference>